<sequence>MMEFPTYPEYESTQISWLPKYPANWEVRRLKFMSSIQNGFDYKHVELDQSEDGYPVYGSGGKFRKASAYLYDGESILYGRKGTIDKPLYVKGKFWTVDTMFYSEIDQSVFGRFMYYSALTIQYQYLATQTALPSITQYDLSNYWLCYPSYNEQTQIAQFLDYKTAQIDQLIEKKKNLIEKLNEQRIAVITQAVTKGLNPDTPMKDSQVDWLGEVPEHWEVVKFKYYVGFQEGPGIMAVDFRDEGVPLIRIRNVQNEYVDLNGCNFLDPKKVEKTWGHFKCQLGDLIISGSASTGLISEISKDNVGAIVYTGLIRLWKLANISKEFIRWYVSSNTFFSQVNRFKTGSTIQHFGPEHLRQMLICLPPKSEQDFIVNHLEKETKKIDNMLKINNKTIDRLNEYRTALITAAVTGKIDVRDIDIPQPEAALC</sequence>
<comment type="caution">
    <text evidence="6">The sequence shown here is derived from an EMBL/GenBank/DDBJ whole genome shotgun (WGS) entry which is preliminary data.</text>
</comment>
<keyword evidence="4" id="KW-0175">Coiled coil</keyword>
<feature type="domain" description="Type I restriction modification DNA specificity" evidence="5">
    <location>
        <begin position="218"/>
        <end position="391"/>
    </location>
</feature>
<gene>
    <name evidence="6" type="ORF">AB835_06005</name>
</gene>
<protein>
    <recommendedName>
        <fullName evidence="5">Type I restriction modification DNA specificity domain-containing protein</fullName>
    </recommendedName>
</protein>
<dbReference type="SUPFAM" id="SSF116734">
    <property type="entry name" value="DNA methylase specificity domain"/>
    <property type="match status" value="2"/>
</dbReference>
<dbReference type="InterPro" id="IPR044946">
    <property type="entry name" value="Restrct_endonuc_typeI_TRD_sf"/>
</dbReference>
<dbReference type="STRING" id="62101.AB835_06005"/>
<dbReference type="GO" id="GO:0009307">
    <property type="term" value="P:DNA restriction-modification system"/>
    <property type="evidence" value="ECO:0007669"/>
    <property type="project" value="UniProtKB-KW"/>
</dbReference>
<dbReference type="Proteomes" id="UP000242502">
    <property type="component" value="Unassembled WGS sequence"/>
</dbReference>
<comment type="similarity">
    <text evidence="1">Belongs to the type-I restriction system S methylase family.</text>
</comment>
<feature type="domain" description="Type I restriction modification DNA specificity" evidence="5">
    <location>
        <begin position="22"/>
        <end position="180"/>
    </location>
</feature>
<proteinExistence type="inferred from homology"/>
<reference evidence="6 7" key="1">
    <citation type="journal article" date="2016" name="Appl. Environ. Microbiol.">
        <title>Lack of Overt Genome Reduction in the Bryostatin-Producing Bryozoan Symbiont "Candidatus Endobugula sertula".</title>
        <authorList>
            <person name="Miller I.J."/>
            <person name="Vanee N."/>
            <person name="Fong S.S."/>
            <person name="Lim-Fong G.E."/>
            <person name="Kwan J.C."/>
        </authorList>
    </citation>
    <scope>NUCLEOTIDE SEQUENCE [LARGE SCALE GENOMIC DNA]</scope>
    <source>
        <strain evidence="6">AB1-4</strain>
    </source>
</reference>
<dbReference type="InterPro" id="IPR000055">
    <property type="entry name" value="Restrct_endonuc_typeI_TRD"/>
</dbReference>
<keyword evidence="3" id="KW-0238">DNA-binding</keyword>
<dbReference type="PANTHER" id="PTHR43140">
    <property type="entry name" value="TYPE-1 RESTRICTION ENZYME ECOKI SPECIFICITY PROTEIN"/>
    <property type="match status" value="1"/>
</dbReference>
<dbReference type="Gene3D" id="3.90.220.20">
    <property type="entry name" value="DNA methylase specificity domains"/>
    <property type="match status" value="2"/>
</dbReference>
<evidence type="ECO:0000313" key="7">
    <source>
        <dbReference type="Proteomes" id="UP000242502"/>
    </source>
</evidence>
<evidence type="ECO:0000256" key="2">
    <source>
        <dbReference type="ARBA" id="ARBA00022747"/>
    </source>
</evidence>
<dbReference type="AlphaFoldDB" id="A0A1D2QR01"/>
<dbReference type="Gene3D" id="1.10.287.1120">
    <property type="entry name" value="Bipartite methylase S protein"/>
    <property type="match status" value="1"/>
</dbReference>
<dbReference type="CDD" id="cd17288">
    <property type="entry name" value="RMtype1_S_LlaAI06ORF1089P_TRD1-CR1_like"/>
    <property type="match status" value="1"/>
</dbReference>
<dbReference type="EMBL" id="MDLC01000016">
    <property type="protein sequence ID" value="ODS23964.1"/>
    <property type="molecule type" value="Genomic_DNA"/>
</dbReference>
<evidence type="ECO:0000256" key="4">
    <source>
        <dbReference type="SAM" id="Coils"/>
    </source>
</evidence>
<dbReference type="PANTHER" id="PTHR43140:SF1">
    <property type="entry name" value="TYPE I RESTRICTION ENZYME ECOKI SPECIFICITY SUBUNIT"/>
    <property type="match status" value="1"/>
</dbReference>
<feature type="coiled-coil region" evidence="4">
    <location>
        <begin position="160"/>
        <end position="191"/>
    </location>
</feature>
<evidence type="ECO:0000259" key="5">
    <source>
        <dbReference type="Pfam" id="PF01420"/>
    </source>
</evidence>
<evidence type="ECO:0000256" key="1">
    <source>
        <dbReference type="ARBA" id="ARBA00010923"/>
    </source>
</evidence>
<organism evidence="6 7">
    <name type="scientific">Candidatus Endobugula sertula</name>
    <name type="common">Bugula neritina bacterial symbiont</name>
    <dbReference type="NCBI Taxonomy" id="62101"/>
    <lineage>
        <taxon>Bacteria</taxon>
        <taxon>Pseudomonadati</taxon>
        <taxon>Pseudomonadota</taxon>
        <taxon>Gammaproteobacteria</taxon>
        <taxon>Cellvibrionales</taxon>
        <taxon>Cellvibrionaceae</taxon>
        <taxon>Candidatus Endobugula</taxon>
    </lineage>
</organism>
<dbReference type="GO" id="GO:0003677">
    <property type="term" value="F:DNA binding"/>
    <property type="evidence" value="ECO:0007669"/>
    <property type="project" value="UniProtKB-KW"/>
</dbReference>
<dbReference type="InterPro" id="IPR051212">
    <property type="entry name" value="Type-I_RE_S_subunit"/>
</dbReference>
<accession>A0A1D2QR01</accession>
<dbReference type="Pfam" id="PF01420">
    <property type="entry name" value="Methylase_S"/>
    <property type="match status" value="2"/>
</dbReference>
<keyword evidence="2" id="KW-0680">Restriction system</keyword>
<evidence type="ECO:0000256" key="3">
    <source>
        <dbReference type="ARBA" id="ARBA00023125"/>
    </source>
</evidence>
<evidence type="ECO:0000313" key="6">
    <source>
        <dbReference type="EMBL" id="ODS23964.1"/>
    </source>
</evidence>
<name>A0A1D2QR01_9GAMM</name>